<evidence type="ECO:0000313" key="5">
    <source>
        <dbReference type="Proteomes" id="UP000183794"/>
    </source>
</evidence>
<reference evidence="3 5" key="1">
    <citation type="submission" date="2016-11" db="EMBL/GenBank/DDBJ databases">
        <authorList>
            <person name="Jaros S."/>
            <person name="Januszkiewicz K."/>
            <person name="Wedrychowicz H."/>
        </authorList>
    </citation>
    <scope>NUCLEOTIDE SEQUENCE [LARGE SCALE GENOMIC DNA]</scope>
    <source>
        <strain evidence="3">NVI 5450</strain>
    </source>
</reference>
<name>A0A1L0B3B7_9GAMM</name>
<dbReference type="InterPro" id="IPR052344">
    <property type="entry name" value="Transposase-related"/>
</dbReference>
<dbReference type="PANTHER" id="PTHR33678:SF2">
    <property type="match status" value="1"/>
</dbReference>
<dbReference type="InterPro" id="IPR004291">
    <property type="entry name" value="Transposase_IS66_central"/>
</dbReference>
<evidence type="ECO:0000259" key="1">
    <source>
        <dbReference type="Pfam" id="PF03050"/>
    </source>
</evidence>
<gene>
    <name evidence="2" type="ORF">MT2528_1203</name>
    <name evidence="3" type="ORF">NVI5450_1175</name>
</gene>
<evidence type="ECO:0000313" key="4">
    <source>
        <dbReference type="Proteomes" id="UP000182660"/>
    </source>
</evidence>
<dbReference type="Proteomes" id="UP000182660">
    <property type="component" value="Unassembled WGS sequence"/>
</dbReference>
<accession>A0A1L0B3B7</accession>
<feature type="domain" description="Transposase IS66 central" evidence="1">
    <location>
        <begin position="3"/>
        <end position="107"/>
    </location>
</feature>
<dbReference type="EMBL" id="FPLJ01000032">
    <property type="protein sequence ID" value="SGY87112.1"/>
    <property type="molecule type" value="Genomic_DNA"/>
</dbReference>
<proteinExistence type="predicted"/>
<dbReference type="Pfam" id="PF03050">
    <property type="entry name" value="DDE_Tnp_IS66"/>
    <property type="match status" value="1"/>
</dbReference>
<dbReference type="AlphaFoldDB" id="A0A1L0B3B7"/>
<dbReference type="EMBL" id="FPLD01000038">
    <property type="protein sequence ID" value="SGY90940.1"/>
    <property type="molecule type" value="Genomic_DNA"/>
</dbReference>
<evidence type="ECO:0000313" key="2">
    <source>
        <dbReference type="EMBL" id="SGY87112.1"/>
    </source>
</evidence>
<reference evidence="2 4" key="2">
    <citation type="submission" date="2016-11" db="EMBL/GenBank/DDBJ databases">
        <authorList>
            <person name="Klemetsen T."/>
        </authorList>
    </citation>
    <scope>NUCLEOTIDE SEQUENCE [LARGE SCALE GENOMIC DNA]</scope>
    <source>
        <strain evidence="2">MT 2528</strain>
    </source>
</reference>
<keyword evidence="4" id="KW-1185">Reference proteome</keyword>
<dbReference type="PANTHER" id="PTHR33678">
    <property type="entry name" value="BLL1576 PROTEIN"/>
    <property type="match status" value="1"/>
</dbReference>
<evidence type="ECO:0000313" key="3">
    <source>
        <dbReference type="EMBL" id="SGY90940.1"/>
    </source>
</evidence>
<dbReference type="Proteomes" id="UP000183794">
    <property type="component" value="Unassembled WGS sequence"/>
</dbReference>
<protein>
    <submittedName>
        <fullName evidence="3">Hypothetical ISPpu15, transposase</fullName>
    </submittedName>
</protein>
<organism evidence="3 5">
    <name type="scientific">Moritella viscosa</name>
    <dbReference type="NCBI Taxonomy" id="80854"/>
    <lineage>
        <taxon>Bacteria</taxon>
        <taxon>Pseudomonadati</taxon>
        <taxon>Pseudomonadota</taxon>
        <taxon>Gammaproteobacteria</taxon>
        <taxon>Alteromonadales</taxon>
        <taxon>Moritellaceae</taxon>
        <taxon>Moritella</taxon>
    </lineage>
</organism>
<sequence length="122" mass="13970">MCLKKTLLAEPAIHADETPLKVIKAEKSTSYMWIYYCGTDALGSNTNIVLFDYHNSRKAQCAIDFLDSYKGYMHVDGYKAYESTQATLVTSLAHIRHKFIDVKKLQGKFAIRQSQTHRNHII</sequence>